<feature type="region of interest" description="Disordered" evidence="6">
    <location>
        <begin position="268"/>
        <end position="305"/>
    </location>
</feature>
<organism evidence="8 9">
    <name type="scientific">Tigriopus californicus</name>
    <name type="common">Marine copepod</name>
    <dbReference type="NCBI Taxonomy" id="6832"/>
    <lineage>
        <taxon>Eukaryota</taxon>
        <taxon>Metazoa</taxon>
        <taxon>Ecdysozoa</taxon>
        <taxon>Arthropoda</taxon>
        <taxon>Crustacea</taxon>
        <taxon>Multicrustacea</taxon>
        <taxon>Hexanauplia</taxon>
        <taxon>Copepoda</taxon>
        <taxon>Harpacticoida</taxon>
        <taxon>Harpacticidae</taxon>
        <taxon>Tigriopus</taxon>
    </lineage>
</organism>
<gene>
    <name evidence="8" type="ORF">TCAL_12181</name>
</gene>
<dbReference type="PANTHER" id="PTHR21716:SF4">
    <property type="entry name" value="TRANSMEMBRANE PROTEIN 245"/>
    <property type="match status" value="1"/>
</dbReference>
<dbReference type="PANTHER" id="PTHR21716">
    <property type="entry name" value="TRANSMEMBRANE PROTEIN"/>
    <property type="match status" value="1"/>
</dbReference>
<feature type="compositionally biased region" description="Basic and acidic residues" evidence="6">
    <location>
        <begin position="268"/>
        <end position="278"/>
    </location>
</feature>
<protein>
    <recommendedName>
        <fullName evidence="10">Transmembrane protein 245</fullName>
    </recommendedName>
</protein>
<feature type="transmembrane region" description="Helical" evidence="7">
    <location>
        <begin position="816"/>
        <end position="836"/>
    </location>
</feature>
<feature type="transmembrane region" description="Helical" evidence="7">
    <location>
        <begin position="374"/>
        <end position="394"/>
    </location>
</feature>
<dbReference type="GO" id="GO:0016020">
    <property type="term" value="C:membrane"/>
    <property type="evidence" value="ECO:0007669"/>
    <property type="project" value="UniProtKB-SubCell"/>
</dbReference>
<dbReference type="EMBL" id="VCGU01000003">
    <property type="protein sequence ID" value="TRY78928.1"/>
    <property type="molecule type" value="Genomic_DNA"/>
</dbReference>
<feature type="transmembrane region" description="Helical" evidence="7">
    <location>
        <begin position="128"/>
        <end position="148"/>
    </location>
</feature>
<name>A0A553PML2_TIGCA</name>
<keyword evidence="3 7" id="KW-0812">Transmembrane</keyword>
<feature type="transmembrane region" description="Helical" evidence="7">
    <location>
        <begin position="650"/>
        <end position="669"/>
    </location>
</feature>
<evidence type="ECO:0000313" key="9">
    <source>
        <dbReference type="Proteomes" id="UP000318571"/>
    </source>
</evidence>
<feature type="transmembrane region" description="Helical" evidence="7">
    <location>
        <begin position="793"/>
        <end position="810"/>
    </location>
</feature>
<feature type="transmembrane region" description="Helical" evidence="7">
    <location>
        <begin position="33"/>
        <end position="54"/>
    </location>
</feature>
<feature type="transmembrane region" description="Helical" evidence="7">
    <location>
        <begin position="160"/>
        <end position="183"/>
    </location>
</feature>
<evidence type="ECO:0000256" key="4">
    <source>
        <dbReference type="ARBA" id="ARBA00022989"/>
    </source>
</evidence>
<comment type="similarity">
    <text evidence="2">Belongs to the autoinducer-2 exporter (AI-2E) (TC 2.A.86) family.</text>
</comment>
<dbReference type="InterPro" id="IPR002549">
    <property type="entry name" value="AI-2E-like"/>
</dbReference>
<dbReference type="OMA" id="MYMFLTP"/>
<feature type="transmembrane region" description="Helical" evidence="7">
    <location>
        <begin position="452"/>
        <end position="477"/>
    </location>
</feature>
<comment type="subcellular location">
    <subcellularLocation>
        <location evidence="1">Membrane</location>
        <topology evidence="1">Multi-pass membrane protein</topology>
    </subcellularLocation>
</comment>
<reference evidence="8 9" key="1">
    <citation type="journal article" date="2018" name="Nat. Ecol. Evol.">
        <title>Genomic signatures of mitonuclear coevolution across populations of Tigriopus californicus.</title>
        <authorList>
            <person name="Barreto F.S."/>
            <person name="Watson E.T."/>
            <person name="Lima T.G."/>
            <person name="Willett C.S."/>
            <person name="Edmands S."/>
            <person name="Li W."/>
            <person name="Burton R.S."/>
        </authorList>
    </citation>
    <scope>NUCLEOTIDE SEQUENCE [LARGE SCALE GENOMIC DNA]</scope>
    <source>
        <strain evidence="8 9">San Diego</strain>
    </source>
</reference>
<evidence type="ECO:0000256" key="1">
    <source>
        <dbReference type="ARBA" id="ARBA00004141"/>
    </source>
</evidence>
<dbReference type="OrthoDB" id="5970161at2759"/>
<evidence type="ECO:0000256" key="2">
    <source>
        <dbReference type="ARBA" id="ARBA00009773"/>
    </source>
</evidence>
<feature type="transmembrane region" description="Helical" evidence="7">
    <location>
        <begin position="765"/>
        <end position="786"/>
    </location>
</feature>
<dbReference type="AlphaFoldDB" id="A0A553PML2"/>
<evidence type="ECO:0000256" key="6">
    <source>
        <dbReference type="SAM" id="MobiDB-lite"/>
    </source>
</evidence>
<dbReference type="STRING" id="6832.A0A553PML2"/>
<evidence type="ECO:0000256" key="7">
    <source>
        <dbReference type="SAM" id="Phobius"/>
    </source>
</evidence>
<proteinExistence type="inferred from homology"/>
<accession>A0A553PML2</accession>
<evidence type="ECO:0008006" key="10">
    <source>
        <dbReference type="Google" id="ProtNLM"/>
    </source>
</evidence>
<feature type="transmembrane region" description="Helical" evidence="7">
    <location>
        <begin position="213"/>
        <end position="232"/>
    </location>
</feature>
<feature type="transmembrane region" description="Helical" evidence="7">
    <location>
        <begin position="724"/>
        <end position="745"/>
    </location>
</feature>
<evidence type="ECO:0000256" key="5">
    <source>
        <dbReference type="ARBA" id="ARBA00023136"/>
    </source>
</evidence>
<evidence type="ECO:0000313" key="8">
    <source>
        <dbReference type="EMBL" id="TRY78928.1"/>
    </source>
</evidence>
<sequence>MSSMEGGGGVAASPLDNFLHYVPKSHEAALRQAIYNGLVFIFLAIVLMASYYGLVVMKPFLYAIFWAVLAGFVLHPYKAWLTRRVLLTLDQAQPSGLPLSFRCGLGGARRLLAACDATGSFILSKLPVIVALGLAWPLFLYLTSLPLSAWGDSFSTLGDWLAWIFGLAERIPIVYTLILALAYLAGTHALAVNVSPVFGLVFWSMIVSQLVNALGVFLSSLMALVLLLRFFFPPQGEDVSDSEHASASSLSTRVGRFRSAVRSFIQTKREEPGDKESPPEEDPPPATPLPSVVEPTAAAPAPGSQVKVLPHQKVDCLKVETPISSHRPTQKKTRVRVGTASKASENLFEAESTIYIKSVFWCCVYIQFYLRPGLLLLLPLPLLIYIVKELLIYFELMSQLEDLVKHVTGKLREWIKSREQHLIPLPIRTLYRLFLQVEDTLVDALPNYIDQLISAGLIVFLLVSTVGIIVLFSFEIYSEGVHIFHMSSQFLGTLGNSSLVQHINGTILGNSPLNLEDLFESGYLSGRKYLSSTIRDLIQTGNETEAEELELQVLELWDRMYQYWQSKGSEEMGPQVSNEAIKSSFEDLYYGIMQQKWMSLATITQFSRENMGIITTVVEQTWLIVQSNLGLTLSGLGAVARVLLSSGSNLVNILMNFIVFLSALFYLLVYSGKVYMPLEVLSNVGHTLGKGFGDSLNNTVNGVFKVTIKMACFYGLWTYLTHTVFHASIVAIPVIVATFLAAVPLAGQYLVSFPAALELVLNERYLSAMGLILCHILPMWVVDAAIYSEIRRVIHPWLTGLSIVGGVYYFGFDGAIYGPLILCAVIVTISMYTNILQELPRAERRSSMGFPIRRSESIF</sequence>
<keyword evidence="9" id="KW-1185">Reference proteome</keyword>
<dbReference type="Proteomes" id="UP000318571">
    <property type="component" value="Chromosome 11"/>
</dbReference>
<comment type="caution">
    <text evidence="8">The sequence shown here is derived from an EMBL/GenBank/DDBJ whole genome shotgun (WGS) entry which is preliminary data.</text>
</comment>
<feature type="transmembrane region" description="Helical" evidence="7">
    <location>
        <begin position="190"/>
        <end position="207"/>
    </location>
</feature>
<keyword evidence="5 7" id="KW-0472">Membrane</keyword>
<feature type="transmembrane region" description="Helical" evidence="7">
    <location>
        <begin position="60"/>
        <end position="77"/>
    </location>
</feature>
<keyword evidence="4 7" id="KW-1133">Transmembrane helix</keyword>
<evidence type="ECO:0000256" key="3">
    <source>
        <dbReference type="ARBA" id="ARBA00022692"/>
    </source>
</evidence>